<sequence length="329" mass="36688">MAFKDAMKERVAGRKPAASAHPVESTQGQPAISATAGDVIRHQAEDSARDPDALFLRLDQIVVTSNVRQDFTHVDDSGNAGDNVLELVASIRRWGQLQSIVVADREDGRYELIAGETRYRALTLLHEEDPIRWPGIAARRRPPVRGLERELAQYEETMKHYRFKPLDEAAWMAGLMREHNLSQAELAQRLGHSPARVSKLLKLLDLPDEVQAAVRDGELSVRQVTEGDYRRFLTSQPTSEQESGPVAASTSSVASDDSKPPATLRVSTPQRIPRVPVPLDQLRDVVQVMALLAKQHGLNPIELRAKPTRKDLLAVIEQRVPELLEVLQR</sequence>
<dbReference type="Gene3D" id="3.90.1530.30">
    <property type="match status" value="1"/>
</dbReference>
<dbReference type="InterPro" id="IPR003115">
    <property type="entry name" value="ParB_N"/>
</dbReference>
<dbReference type="CDD" id="cd16387">
    <property type="entry name" value="ParB_N_Srx"/>
    <property type="match status" value="1"/>
</dbReference>
<dbReference type="SUPFAM" id="SSF110849">
    <property type="entry name" value="ParB/Sulfiredoxin"/>
    <property type="match status" value="1"/>
</dbReference>
<feature type="domain" description="ParB-like N-terminal" evidence="4">
    <location>
        <begin position="54"/>
        <end position="157"/>
    </location>
</feature>
<feature type="compositionally biased region" description="Basic and acidic residues" evidence="3">
    <location>
        <begin position="1"/>
        <end position="12"/>
    </location>
</feature>
<keyword evidence="6" id="KW-1185">Reference proteome</keyword>
<protein>
    <recommendedName>
        <fullName evidence="4">ParB-like N-terminal domain-containing protein</fullName>
    </recommendedName>
</protein>
<dbReference type="AlphaFoldDB" id="A0A3E0WF40"/>
<dbReference type="Pfam" id="PF17762">
    <property type="entry name" value="HTH_ParB"/>
    <property type="match status" value="1"/>
</dbReference>
<dbReference type="GO" id="GO:0007059">
    <property type="term" value="P:chromosome segregation"/>
    <property type="evidence" value="ECO:0007669"/>
    <property type="project" value="UniProtKB-KW"/>
</dbReference>
<proteinExistence type="inferred from homology"/>
<dbReference type="GO" id="GO:0003677">
    <property type="term" value="F:DNA binding"/>
    <property type="evidence" value="ECO:0007669"/>
    <property type="project" value="InterPro"/>
</dbReference>
<dbReference type="InterPro" id="IPR036086">
    <property type="entry name" value="ParB/Sulfiredoxin_sf"/>
</dbReference>
<dbReference type="Proteomes" id="UP000256763">
    <property type="component" value="Unassembled WGS sequence"/>
</dbReference>
<gene>
    <name evidence="5" type="ORF">CAL65_22300</name>
</gene>
<dbReference type="PANTHER" id="PTHR33375">
    <property type="entry name" value="CHROMOSOME-PARTITIONING PROTEIN PARB-RELATED"/>
    <property type="match status" value="1"/>
</dbReference>
<dbReference type="Gene3D" id="1.10.10.2830">
    <property type="match status" value="1"/>
</dbReference>
<dbReference type="Pfam" id="PF02195">
    <property type="entry name" value="ParB_N"/>
    <property type="match status" value="1"/>
</dbReference>
<dbReference type="RefSeq" id="WP_116304325.1">
    <property type="nucleotide sequence ID" value="NZ_NFZV01000054.1"/>
</dbReference>
<feature type="compositionally biased region" description="Low complexity" evidence="3">
    <location>
        <begin position="246"/>
        <end position="255"/>
    </location>
</feature>
<dbReference type="InterPro" id="IPR004437">
    <property type="entry name" value="ParB/RepB/Spo0J"/>
</dbReference>
<comment type="similarity">
    <text evidence="1">Belongs to the ParB family.</text>
</comment>
<dbReference type="EMBL" id="NFZW01000049">
    <property type="protein sequence ID" value="RFA31554.1"/>
    <property type="molecule type" value="Genomic_DNA"/>
</dbReference>
<dbReference type="SMART" id="SM00470">
    <property type="entry name" value="ParB"/>
    <property type="match status" value="1"/>
</dbReference>
<accession>A0A3E0WF40</accession>
<dbReference type="GO" id="GO:0005694">
    <property type="term" value="C:chromosome"/>
    <property type="evidence" value="ECO:0007669"/>
    <property type="project" value="TreeGrafter"/>
</dbReference>
<evidence type="ECO:0000313" key="5">
    <source>
        <dbReference type="EMBL" id="RFA31554.1"/>
    </source>
</evidence>
<evidence type="ECO:0000313" key="6">
    <source>
        <dbReference type="Proteomes" id="UP000256763"/>
    </source>
</evidence>
<organism evidence="5 6">
    <name type="scientific">Alkalilimnicola ehrlichii</name>
    <dbReference type="NCBI Taxonomy" id="351052"/>
    <lineage>
        <taxon>Bacteria</taxon>
        <taxon>Pseudomonadati</taxon>
        <taxon>Pseudomonadota</taxon>
        <taxon>Gammaproteobacteria</taxon>
        <taxon>Chromatiales</taxon>
        <taxon>Ectothiorhodospiraceae</taxon>
        <taxon>Alkalilimnicola</taxon>
    </lineage>
</organism>
<dbReference type="OrthoDB" id="9802051at2"/>
<feature type="region of interest" description="Disordered" evidence="3">
    <location>
        <begin position="1"/>
        <end position="31"/>
    </location>
</feature>
<dbReference type="SUPFAM" id="SSF109709">
    <property type="entry name" value="KorB DNA-binding domain-like"/>
    <property type="match status" value="1"/>
</dbReference>
<dbReference type="NCBIfam" id="TIGR00180">
    <property type="entry name" value="parB_part"/>
    <property type="match status" value="1"/>
</dbReference>
<reference evidence="6" key="1">
    <citation type="submission" date="2017-05" db="EMBL/GenBank/DDBJ databases">
        <authorList>
            <person name="Sharma S."/>
            <person name="Sidhu C."/>
            <person name="Pinnaka A.K."/>
        </authorList>
    </citation>
    <scope>NUCLEOTIDE SEQUENCE [LARGE SCALE GENOMIC DNA]</scope>
    <source>
        <strain evidence="6">AK93</strain>
    </source>
</reference>
<dbReference type="InterPro" id="IPR041468">
    <property type="entry name" value="HTH_ParB/Spo0J"/>
</dbReference>
<feature type="region of interest" description="Disordered" evidence="3">
    <location>
        <begin position="234"/>
        <end position="267"/>
    </location>
</feature>
<evidence type="ECO:0000256" key="1">
    <source>
        <dbReference type="ARBA" id="ARBA00006295"/>
    </source>
</evidence>
<name>A0A3E0WF40_9GAMM</name>
<keyword evidence="2" id="KW-0159">Chromosome partition</keyword>
<evidence type="ECO:0000259" key="4">
    <source>
        <dbReference type="SMART" id="SM00470"/>
    </source>
</evidence>
<comment type="caution">
    <text evidence="5">The sequence shown here is derived from an EMBL/GenBank/DDBJ whole genome shotgun (WGS) entry which is preliminary data.</text>
</comment>
<dbReference type="InterPro" id="IPR050336">
    <property type="entry name" value="Chromosome_partition/occlusion"/>
</dbReference>
<dbReference type="PANTHER" id="PTHR33375:SF1">
    <property type="entry name" value="CHROMOSOME-PARTITIONING PROTEIN PARB-RELATED"/>
    <property type="match status" value="1"/>
</dbReference>
<evidence type="ECO:0000256" key="2">
    <source>
        <dbReference type="ARBA" id="ARBA00022829"/>
    </source>
</evidence>
<evidence type="ECO:0000256" key="3">
    <source>
        <dbReference type="SAM" id="MobiDB-lite"/>
    </source>
</evidence>